<proteinExistence type="predicted"/>
<organism evidence="1 2">
    <name type="scientific">Ilyodon furcidens</name>
    <name type="common">goldbreast splitfin</name>
    <dbReference type="NCBI Taxonomy" id="33524"/>
    <lineage>
        <taxon>Eukaryota</taxon>
        <taxon>Metazoa</taxon>
        <taxon>Chordata</taxon>
        <taxon>Craniata</taxon>
        <taxon>Vertebrata</taxon>
        <taxon>Euteleostomi</taxon>
        <taxon>Actinopterygii</taxon>
        <taxon>Neopterygii</taxon>
        <taxon>Teleostei</taxon>
        <taxon>Neoteleostei</taxon>
        <taxon>Acanthomorphata</taxon>
        <taxon>Ovalentaria</taxon>
        <taxon>Atherinomorphae</taxon>
        <taxon>Cyprinodontiformes</taxon>
        <taxon>Goodeidae</taxon>
        <taxon>Ilyodon</taxon>
    </lineage>
</organism>
<evidence type="ECO:0000313" key="2">
    <source>
        <dbReference type="Proteomes" id="UP001482620"/>
    </source>
</evidence>
<accession>A0ABV0UPY1</accession>
<gene>
    <name evidence="1" type="ORF">ILYODFUR_032614</name>
</gene>
<protein>
    <submittedName>
        <fullName evidence="1">Uncharacterized protein</fullName>
    </submittedName>
</protein>
<sequence>MGSGAHLQRSLGESCSCLWIPVQNVTLLMNPAGLKVIKQVVEVFQKLCICLDAINFPRLQATSTKPRHVAASSVLLAQQ</sequence>
<evidence type="ECO:0000313" key="1">
    <source>
        <dbReference type="EMBL" id="MEQ2245887.1"/>
    </source>
</evidence>
<reference evidence="1 2" key="1">
    <citation type="submission" date="2021-06" db="EMBL/GenBank/DDBJ databases">
        <authorList>
            <person name="Palmer J.M."/>
        </authorList>
    </citation>
    <scope>NUCLEOTIDE SEQUENCE [LARGE SCALE GENOMIC DNA]</scope>
    <source>
        <strain evidence="2">if_2019</strain>
        <tissue evidence="1">Muscle</tissue>
    </source>
</reference>
<comment type="caution">
    <text evidence="1">The sequence shown here is derived from an EMBL/GenBank/DDBJ whole genome shotgun (WGS) entry which is preliminary data.</text>
</comment>
<keyword evidence="2" id="KW-1185">Reference proteome</keyword>
<name>A0ABV0UPY1_9TELE</name>
<dbReference type="EMBL" id="JAHRIQ010074854">
    <property type="protein sequence ID" value="MEQ2245887.1"/>
    <property type="molecule type" value="Genomic_DNA"/>
</dbReference>
<dbReference type="Proteomes" id="UP001482620">
    <property type="component" value="Unassembled WGS sequence"/>
</dbReference>